<evidence type="ECO:0000256" key="1">
    <source>
        <dbReference type="SAM" id="SignalP"/>
    </source>
</evidence>
<keyword evidence="1" id="KW-0732">Signal</keyword>
<sequence>MTFKFISKVGRLSFPLLLVFFASSFGNLQAQNMNTNPNELRVIFLSELPEGITYYDQGFGDFIREKKLIPVIDTSIAETTKTSINREFASQGLNILFVDAPRDFIQARADIVKPQPRKFFSPSVAEKMAPLLSNLKSQELADIVIIVSPGKTSSERFLEGLAVMTKIGMFGIDKATYIFTMPRVEIYSLTSISLCTQLNPVTRKKIPAIYSDWTIDMANGPDEKTRSEMQAIVLAEMSNLISTSMSQTSAEWSKCAGAR</sequence>
<protein>
    <submittedName>
        <fullName evidence="2">Uncharacterized protein</fullName>
    </submittedName>
</protein>
<evidence type="ECO:0000313" key="3">
    <source>
        <dbReference type="Proteomes" id="UP000624279"/>
    </source>
</evidence>
<proteinExistence type="predicted"/>
<gene>
    <name evidence="2" type="ORF">H8K55_12575</name>
</gene>
<evidence type="ECO:0000313" key="2">
    <source>
        <dbReference type="EMBL" id="MBC3874428.1"/>
    </source>
</evidence>
<feature type="signal peptide" evidence="1">
    <location>
        <begin position="1"/>
        <end position="30"/>
    </location>
</feature>
<accession>A0ABR6YD22</accession>
<keyword evidence="3" id="KW-1185">Reference proteome</keyword>
<dbReference type="RefSeq" id="WP_186942426.1">
    <property type="nucleotide sequence ID" value="NZ_JACOGA010000011.1"/>
</dbReference>
<feature type="chain" id="PRO_5046618683" evidence="1">
    <location>
        <begin position="31"/>
        <end position="259"/>
    </location>
</feature>
<comment type="caution">
    <text evidence="2">The sequence shown here is derived from an EMBL/GenBank/DDBJ whole genome shotgun (WGS) entry which is preliminary data.</text>
</comment>
<dbReference type="EMBL" id="JACOGA010000011">
    <property type="protein sequence ID" value="MBC3874428.1"/>
    <property type="molecule type" value="Genomic_DNA"/>
</dbReference>
<dbReference type="Proteomes" id="UP000624279">
    <property type="component" value="Unassembled WGS sequence"/>
</dbReference>
<reference evidence="2 3" key="1">
    <citation type="submission" date="2020-08" db="EMBL/GenBank/DDBJ databases">
        <title>Novel species isolated from subtropical streams in China.</title>
        <authorList>
            <person name="Lu H."/>
        </authorList>
    </citation>
    <scope>NUCLEOTIDE SEQUENCE [LARGE SCALE GENOMIC DNA]</scope>
    <source>
        <strain evidence="2 3">LX15W</strain>
    </source>
</reference>
<name>A0ABR6YD22_9BURK</name>
<organism evidence="2 3">
    <name type="scientific">Undibacterium flavidum</name>
    <dbReference type="NCBI Taxonomy" id="2762297"/>
    <lineage>
        <taxon>Bacteria</taxon>
        <taxon>Pseudomonadati</taxon>
        <taxon>Pseudomonadota</taxon>
        <taxon>Betaproteobacteria</taxon>
        <taxon>Burkholderiales</taxon>
        <taxon>Oxalobacteraceae</taxon>
        <taxon>Undibacterium</taxon>
    </lineage>
</organism>